<feature type="transmembrane region" description="Helical" evidence="8">
    <location>
        <begin position="69"/>
        <end position="88"/>
    </location>
</feature>
<accession>A0A6I4KRV2</accession>
<evidence type="ECO:0000313" key="9">
    <source>
        <dbReference type="EMBL" id="MVW75250.1"/>
    </source>
</evidence>
<comment type="subcellular location">
    <subcellularLocation>
        <location evidence="1">Cell membrane</location>
        <topology evidence="1">Multi-pass membrane protein</topology>
    </subcellularLocation>
</comment>
<evidence type="ECO:0000313" key="10">
    <source>
        <dbReference type="Proteomes" id="UP000429555"/>
    </source>
</evidence>
<protein>
    <submittedName>
        <fullName evidence="9">pH regulation protein F</fullName>
    </submittedName>
</protein>
<dbReference type="PANTHER" id="PTHR34702:SF1">
    <property type="entry name" value="NA(+)_H(+) ANTIPORTER SUBUNIT F"/>
    <property type="match status" value="1"/>
</dbReference>
<comment type="caution">
    <text evidence="9">The sequence shown here is derived from an EMBL/GenBank/DDBJ whole genome shotgun (WGS) entry which is preliminary data.</text>
</comment>
<evidence type="ECO:0000256" key="1">
    <source>
        <dbReference type="ARBA" id="ARBA00004651"/>
    </source>
</evidence>
<keyword evidence="10" id="KW-1185">Reference proteome</keyword>
<dbReference type="GO" id="GO:0015385">
    <property type="term" value="F:sodium:proton antiporter activity"/>
    <property type="evidence" value="ECO:0007669"/>
    <property type="project" value="TreeGrafter"/>
</dbReference>
<feature type="transmembrane region" description="Helical" evidence="8">
    <location>
        <begin position="6"/>
        <end position="28"/>
    </location>
</feature>
<dbReference type="RefSeq" id="WP_160344234.1">
    <property type="nucleotide sequence ID" value="NZ_WKJZ01000001.1"/>
</dbReference>
<dbReference type="Proteomes" id="UP000429555">
    <property type="component" value="Unassembled WGS sequence"/>
</dbReference>
<feature type="transmembrane region" description="Helical" evidence="8">
    <location>
        <begin position="40"/>
        <end position="63"/>
    </location>
</feature>
<comment type="similarity">
    <text evidence="2">Belongs to the CPA3 antiporters (TC 2.A.63) subunit F family.</text>
</comment>
<evidence type="ECO:0000256" key="7">
    <source>
        <dbReference type="ARBA" id="ARBA00023136"/>
    </source>
</evidence>
<dbReference type="EMBL" id="WKJZ01000001">
    <property type="protein sequence ID" value="MVW75250.1"/>
    <property type="molecule type" value="Genomic_DNA"/>
</dbReference>
<evidence type="ECO:0000256" key="8">
    <source>
        <dbReference type="SAM" id="Phobius"/>
    </source>
</evidence>
<keyword evidence="6 8" id="KW-1133">Transmembrane helix</keyword>
<evidence type="ECO:0000256" key="2">
    <source>
        <dbReference type="ARBA" id="ARBA00009212"/>
    </source>
</evidence>
<dbReference type="InterPro" id="IPR007208">
    <property type="entry name" value="MrpF/PhaF-like"/>
</dbReference>
<organism evidence="9 10">
    <name type="scientific">Pseudomonas xionganensis</name>
    <dbReference type="NCBI Taxonomy" id="2654845"/>
    <lineage>
        <taxon>Bacteria</taxon>
        <taxon>Pseudomonadati</taxon>
        <taxon>Pseudomonadota</taxon>
        <taxon>Gammaproteobacteria</taxon>
        <taxon>Pseudomonadales</taxon>
        <taxon>Pseudomonadaceae</taxon>
        <taxon>Pseudomonas</taxon>
    </lineage>
</organism>
<evidence type="ECO:0000256" key="6">
    <source>
        <dbReference type="ARBA" id="ARBA00022989"/>
    </source>
</evidence>
<name>A0A6I4KRV2_9PSED</name>
<gene>
    <name evidence="9" type="ORF">GJV18_07955</name>
</gene>
<dbReference type="PANTHER" id="PTHR34702">
    <property type="entry name" value="NA(+)/H(+) ANTIPORTER SUBUNIT F1"/>
    <property type="match status" value="1"/>
</dbReference>
<dbReference type="AlphaFoldDB" id="A0A6I4KRV2"/>
<proteinExistence type="inferred from homology"/>
<evidence type="ECO:0000256" key="3">
    <source>
        <dbReference type="ARBA" id="ARBA00022448"/>
    </source>
</evidence>
<evidence type="ECO:0000256" key="5">
    <source>
        <dbReference type="ARBA" id="ARBA00022692"/>
    </source>
</evidence>
<keyword evidence="7 8" id="KW-0472">Membrane</keyword>
<dbReference type="Pfam" id="PF04066">
    <property type="entry name" value="MrpF_PhaF"/>
    <property type="match status" value="1"/>
</dbReference>
<keyword evidence="3" id="KW-0813">Transport</keyword>
<reference evidence="9 10" key="1">
    <citation type="submission" date="2019-11" db="EMBL/GenBank/DDBJ databases">
        <title>Pseudomonas flavidum sp. nov., isolated from Baiyang Lake.</title>
        <authorList>
            <person name="Zhao Y."/>
        </authorList>
    </citation>
    <scope>NUCLEOTIDE SEQUENCE [LARGE SCALE GENOMIC DNA]</scope>
    <source>
        <strain evidence="10">R-22-3 w-18</strain>
    </source>
</reference>
<dbReference type="GO" id="GO:0005886">
    <property type="term" value="C:plasma membrane"/>
    <property type="evidence" value="ECO:0007669"/>
    <property type="project" value="UniProtKB-SubCell"/>
</dbReference>
<evidence type="ECO:0000256" key="4">
    <source>
        <dbReference type="ARBA" id="ARBA00022475"/>
    </source>
</evidence>
<keyword evidence="4" id="KW-1003">Cell membrane</keyword>
<keyword evidence="5 8" id="KW-0812">Transmembrane</keyword>
<sequence length="104" mass="10962">MTLHLAGAAWVLPLAAILLALSGLIIIYRLLRGPSRPDRAVAIDALTLLAVAAMALTCLIGGQAVFLDVAVLLALVSFLGTAAFAFLFDDAYCATPVKRENEHE</sequence>